<accession>A0A517YH71</accession>
<name>A0A517YH71_9BACT</name>
<dbReference type="KEGG" id="aagg:ETAA8_46660"/>
<sequence length="254" mass="28710">MSFKYFAEWLLDHEDPGHILDLFDLLEVSGQFPKGEMNSLFRQQFARRVSQVGTEEAQQQLIQLHDFDWIGYLARSLRSAGFKDADIDPMAHDIVVKLLVQGGLFPNWDGLSPLIARFKVATKNAILNHVEKRQVRRRRIPATSIHDDEGVAKDLPAPAPTSSSLIDQFRDHLRRRHGAAAVEVLDQRLEGGEVKELIGQPGLETSYRLKQTVQAIKQAAEEFAQDEPELLSMIRRAMASEAETVARRFSAKTV</sequence>
<dbReference type="Proteomes" id="UP000315017">
    <property type="component" value="Chromosome"/>
</dbReference>
<dbReference type="AlphaFoldDB" id="A0A517YH71"/>
<protein>
    <submittedName>
        <fullName evidence="1">Uncharacterized protein</fullName>
    </submittedName>
</protein>
<keyword evidence="2" id="KW-1185">Reference proteome</keyword>
<dbReference type="RefSeq" id="WP_145093527.1">
    <property type="nucleotide sequence ID" value="NZ_CP036274.1"/>
</dbReference>
<evidence type="ECO:0000313" key="2">
    <source>
        <dbReference type="Proteomes" id="UP000315017"/>
    </source>
</evidence>
<dbReference type="EMBL" id="CP036274">
    <property type="protein sequence ID" value="QDU29552.1"/>
    <property type="molecule type" value="Genomic_DNA"/>
</dbReference>
<gene>
    <name evidence="1" type="ORF">ETAA8_46660</name>
</gene>
<reference evidence="1 2" key="1">
    <citation type="submission" date="2019-02" db="EMBL/GenBank/DDBJ databases">
        <title>Deep-cultivation of Planctomycetes and their phenomic and genomic characterization uncovers novel biology.</title>
        <authorList>
            <person name="Wiegand S."/>
            <person name="Jogler M."/>
            <person name="Boedeker C."/>
            <person name="Pinto D."/>
            <person name="Vollmers J."/>
            <person name="Rivas-Marin E."/>
            <person name="Kohn T."/>
            <person name="Peeters S.H."/>
            <person name="Heuer A."/>
            <person name="Rast P."/>
            <person name="Oberbeckmann S."/>
            <person name="Bunk B."/>
            <person name="Jeske O."/>
            <person name="Meyerdierks A."/>
            <person name="Storesund J.E."/>
            <person name="Kallscheuer N."/>
            <person name="Luecker S."/>
            <person name="Lage O.M."/>
            <person name="Pohl T."/>
            <person name="Merkel B.J."/>
            <person name="Hornburger P."/>
            <person name="Mueller R.-W."/>
            <person name="Bruemmer F."/>
            <person name="Labrenz M."/>
            <person name="Spormann A.M."/>
            <person name="Op den Camp H."/>
            <person name="Overmann J."/>
            <person name="Amann R."/>
            <person name="Jetten M.S.M."/>
            <person name="Mascher T."/>
            <person name="Medema M.H."/>
            <person name="Devos D.P."/>
            <person name="Kaster A.-K."/>
            <person name="Ovreas L."/>
            <person name="Rohde M."/>
            <person name="Galperin M.Y."/>
            <person name="Jogler C."/>
        </authorList>
    </citation>
    <scope>NUCLEOTIDE SEQUENCE [LARGE SCALE GENOMIC DNA]</scope>
    <source>
        <strain evidence="1 2">ETA_A8</strain>
    </source>
</reference>
<organism evidence="1 2">
    <name type="scientific">Anatilimnocola aggregata</name>
    <dbReference type="NCBI Taxonomy" id="2528021"/>
    <lineage>
        <taxon>Bacteria</taxon>
        <taxon>Pseudomonadati</taxon>
        <taxon>Planctomycetota</taxon>
        <taxon>Planctomycetia</taxon>
        <taxon>Pirellulales</taxon>
        <taxon>Pirellulaceae</taxon>
        <taxon>Anatilimnocola</taxon>
    </lineage>
</organism>
<evidence type="ECO:0000313" key="1">
    <source>
        <dbReference type="EMBL" id="QDU29552.1"/>
    </source>
</evidence>
<dbReference type="OrthoDB" id="9843310at2"/>
<proteinExistence type="predicted"/>